<gene>
    <name evidence="2" type="ORF">DCHRY22_LOCUS13571</name>
</gene>
<proteinExistence type="predicted"/>
<dbReference type="OrthoDB" id="7471310at2759"/>
<dbReference type="AlphaFoldDB" id="A0A8J2R3F3"/>
<reference evidence="2" key="1">
    <citation type="submission" date="2021-09" db="EMBL/GenBank/DDBJ databases">
        <authorList>
            <person name="Martin H S."/>
        </authorList>
    </citation>
    <scope>NUCLEOTIDE SEQUENCE</scope>
</reference>
<accession>A0A8J2R3F3</accession>
<dbReference type="EMBL" id="CAKASE010000079">
    <property type="protein sequence ID" value="CAG9580198.1"/>
    <property type="molecule type" value="Genomic_DNA"/>
</dbReference>
<evidence type="ECO:0000313" key="3">
    <source>
        <dbReference type="Proteomes" id="UP000789524"/>
    </source>
</evidence>
<feature type="region of interest" description="Disordered" evidence="1">
    <location>
        <begin position="51"/>
        <end position="132"/>
    </location>
</feature>
<protein>
    <submittedName>
        <fullName evidence="2">(African queen) hypothetical protein</fullName>
    </submittedName>
</protein>
<evidence type="ECO:0000256" key="1">
    <source>
        <dbReference type="SAM" id="MobiDB-lite"/>
    </source>
</evidence>
<name>A0A8J2R3F3_9NEOP</name>
<sequence>MVGGCSGGMEADEQKKLNDDLVVFMRKRSETEAPRYTARLKTYVDFQQKRRRAAAARRHTEYAHAHDRHVAAKKKANNDNELQRDRSAENNDNRGIEDDHDRLSKRRGGEKLTHRPRSLSRSEEPVDACRRRRRRSCRRRRRSCRRRRRSCRRRRRRSCSRRRRRRSCRRRRRRCRRRR</sequence>
<comment type="caution">
    <text evidence="2">The sequence shown here is derived from an EMBL/GenBank/DDBJ whole genome shotgun (WGS) entry which is preliminary data.</text>
</comment>
<feature type="compositionally biased region" description="Basic and acidic residues" evidence="1">
    <location>
        <begin position="58"/>
        <end position="113"/>
    </location>
</feature>
<organism evidence="2 3">
    <name type="scientific">Danaus chrysippus</name>
    <name type="common">African queen</name>
    <dbReference type="NCBI Taxonomy" id="151541"/>
    <lineage>
        <taxon>Eukaryota</taxon>
        <taxon>Metazoa</taxon>
        <taxon>Ecdysozoa</taxon>
        <taxon>Arthropoda</taxon>
        <taxon>Hexapoda</taxon>
        <taxon>Insecta</taxon>
        <taxon>Pterygota</taxon>
        <taxon>Neoptera</taxon>
        <taxon>Endopterygota</taxon>
        <taxon>Lepidoptera</taxon>
        <taxon>Glossata</taxon>
        <taxon>Ditrysia</taxon>
        <taxon>Papilionoidea</taxon>
        <taxon>Nymphalidae</taxon>
        <taxon>Danainae</taxon>
        <taxon>Danaini</taxon>
        <taxon>Danaina</taxon>
        <taxon>Danaus</taxon>
        <taxon>Anosia</taxon>
    </lineage>
</organism>
<dbReference type="Proteomes" id="UP000789524">
    <property type="component" value="Unassembled WGS sequence"/>
</dbReference>
<feature type="compositionally biased region" description="Basic and acidic residues" evidence="1">
    <location>
        <begin position="120"/>
        <end position="129"/>
    </location>
</feature>
<keyword evidence="3" id="KW-1185">Reference proteome</keyword>
<evidence type="ECO:0000313" key="2">
    <source>
        <dbReference type="EMBL" id="CAG9580198.1"/>
    </source>
</evidence>